<keyword evidence="1" id="KW-0812">Transmembrane</keyword>
<feature type="transmembrane region" description="Helical" evidence="1">
    <location>
        <begin position="134"/>
        <end position="156"/>
    </location>
</feature>
<accession>A0A0F9M1S2</accession>
<dbReference type="AlphaFoldDB" id="A0A0F9M1S2"/>
<protein>
    <submittedName>
        <fullName evidence="2">Uncharacterized protein</fullName>
    </submittedName>
</protein>
<evidence type="ECO:0000313" key="2">
    <source>
        <dbReference type="EMBL" id="KKM99653.1"/>
    </source>
</evidence>
<reference evidence="2" key="1">
    <citation type="journal article" date="2015" name="Nature">
        <title>Complex archaea that bridge the gap between prokaryotes and eukaryotes.</title>
        <authorList>
            <person name="Spang A."/>
            <person name="Saw J.H."/>
            <person name="Jorgensen S.L."/>
            <person name="Zaremba-Niedzwiedzka K."/>
            <person name="Martijn J."/>
            <person name="Lind A.E."/>
            <person name="van Eijk R."/>
            <person name="Schleper C."/>
            <person name="Guy L."/>
            <person name="Ettema T.J."/>
        </authorList>
    </citation>
    <scope>NUCLEOTIDE SEQUENCE</scope>
</reference>
<feature type="transmembrane region" description="Helical" evidence="1">
    <location>
        <begin position="168"/>
        <end position="188"/>
    </location>
</feature>
<keyword evidence="1" id="KW-1133">Transmembrane helix</keyword>
<sequence>MSIQIQIGLENDAEDIYCVLNRRKDFFLVVHNLQSQYLSQVRLELTGPPEVKIRTKERQYNGIRNGNQKSRLFSIIPKAEGIFTLTAILSSNNIVLLTLPFEVKVGNVQILRRLVSPQISPNQERTGIKFSVEASAGCCFLIIGFIFVAYSISWLGMEQPLAQAMGEMSLFISIILLSAGVLILVSILRRAEVIRNEEIVRKGMLERTKKIKVSEPTSKTLYSKKIKVSEPTAKTLYLLRVERVEGLINYLCGNCKNKDFLKVINEDLGFYHCLNCGADNYLKQ</sequence>
<comment type="caution">
    <text evidence="2">The sequence shown here is derived from an EMBL/GenBank/DDBJ whole genome shotgun (WGS) entry which is preliminary data.</text>
</comment>
<organism evidence="2">
    <name type="scientific">marine sediment metagenome</name>
    <dbReference type="NCBI Taxonomy" id="412755"/>
    <lineage>
        <taxon>unclassified sequences</taxon>
        <taxon>metagenomes</taxon>
        <taxon>ecological metagenomes</taxon>
    </lineage>
</organism>
<dbReference type="EMBL" id="LAZR01005473">
    <property type="protein sequence ID" value="KKM99653.1"/>
    <property type="molecule type" value="Genomic_DNA"/>
</dbReference>
<name>A0A0F9M1S2_9ZZZZ</name>
<gene>
    <name evidence="2" type="ORF">LCGC14_1145780</name>
</gene>
<keyword evidence="1" id="KW-0472">Membrane</keyword>
<proteinExistence type="predicted"/>
<evidence type="ECO:0000256" key="1">
    <source>
        <dbReference type="SAM" id="Phobius"/>
    </source>
</evidence>